<evidence type="ECO:0000313" key="2">
    <source>
        <dbReference type="EMBL" id="CDW71903.1"/>
    </source>
</evidence>
<sequence length="722" mass="85679">MEIKQYQSNSNQEIAQQKKYDKEKLNVDKIRSISQLIYQYKLSHPELYFFKDKPDKKKKVNKKTLQQGDFNSKSVRLLNIDPMHVNQQISNLDGRPFKAKIDFTHKYKGKIILTNRQDKEQEKQAVLLRKLTKVRMSVQDKPLKDFNNLNKMDMLRDEANSSMLTNYFDDIRSPIEEVNDEGNYNSNHSARSLIKIDVKDDDFKLPKINPEVRRSIQFTQYFSPSQKQQEMDSLQESPIKSQKATQKKFLLNQPSANNNHRLGKIGNGVKFKVRSLIKNCLKLEQNSSREKIEIHNIKDKTLQDYENIQDFATYKQECWYDERSLDEQQNNHIELSEDPNFIKFKSSNLITRQCIANMSQIDKTFENHRRQEKCQVNFKSIQEFNEECVKDFKEHQRQIISKVNMGGHGGLNILPQKRWNVYRQDNRQKVEDDEKLLHQAREEHYRNQSISNLNEQVKVLKTQNTNNDGRVSNQGNEEQKVAHSQKQKEELTDNEIYQRARKQLRAKEKGDKKMIESELMGKIDDSQHVNLFKQEQIDIMLRQKQIEKSGEVQGKEDYLKRSGNLGDLFKDRHRPWYVKQQIQTDDQSNAADIAANQPKYDKSFEQFMIKEQIKQFKSNQGDYCQVLELDINKKFDGANAQIQDKDQECDSISSSSSSQKKSKKKDKKKTDKKRDKKEKKKLKKEKKRQDKLKLEQLREERLKREEIERKRVEQLLRQNNKL</sequence>
<feature type="compositionally biased region" description="Low complexity" evidence="1">
    <location>
        <begin position="650"/>
        <end position="659"/>
    </location>
</feature>
<proteinExistence type="predicted"/>
<feature type="compositionally biased region" description="Basic residues" evidence="1">
    <location>
        <begin position="674"/>
        <end position="686"/>
    </location>
</feature>
<accession>A0A077ZPT1</accession>
<feature type="compositionally biased region" description="Basic and acidic residues" evidence="1">
    <location>
        <begin position="477"/>
        <end position="491"/>
    </location>
</feature>
<evidence type="ECO:0000313" key="3">
    <source>
        <dbReference type="Proteomes" id="UP000039865"/>
    </source>
</evidence>
<dbReference type="PANTHER" id="PTHR22093">
    <property type="entry name" value="LEUKOCYTE RECEPTOR CLUSTER LRC MEMBER 1"/>
    <property type="match status" value="1"/>
</dbReference>
<feature type="region of interest" description="Disordered" evidence="1">
    <location>
        <begin position="1"/>
        <end position="21"/>
    </location>
</feature>
<gene>
    <name evidence="2" type="primary">Contig11322.g12098</name>
    <name evidence="2" type="ORF">STYLEM_853</name>
</gene>
<feature type="region of interest" description="Disordered" evidence="1">
    <location>
        <begin position="642"/>
        <end position="695"/>
    </location>
</feature>
<reference evidence="2 3" key="1">
    <citation type="submission" date="2014-06" db="EMBL/GenBank/DDBJ databases">
        <authorList>
            <person name="Swart Estienne"/>
        </authorList>
    </citation>
    <scope>NUCLEOTIDE SEQUENCE [LARGE SCALE GENOMIC DNA]</scope>
    <source>
        <strain evidence="2 3">130c</strain>
    </source>
</reference>
<dbReference type="OrthoDB" id="2159131at2759"/>
<feature type="region of interest" description="Disordered" evidence="1">
    <location>
        <begin position="463"/>
        <end position="491"/>
    </location>
</feature>
<dbReference type="InterPro" id="IPR039875">
    <property type="entry name" value="LENG1-like"/>
</dbReference>
<feature type="compositionally biased region" description="Polar residues" evidence="1">
    <location>
        <begin position="463"/>
        <end position="476"/>
    </location>
</feature>
<dbReference type="PANTHER" id="PTHR22093:SF0">
    <property type="entry name" value="LEUKOCYTE RECEPTOR CLUSTER MEMBER 1"/>
    <property type="match status" value="1"/>
</dbReference>
<feature type="compositionally biased region" description="Polar residues" evidence="1">
    <location>
        <begin position="1"/>
        <end position="15"/>
    </location>
</feature>
<name>A0A077ZPT1_STYLE</name>
<organism evidence="2 3">
    <name type="scientific">Stylonychia lemnae</name>
    <name type="common">Ciliate</name>
    <dbReference type="NCBI Taxonomy" id="5949"/>
    <lineage>
        <taxon>Eukaryota</taxon>
        <taxon>Sar</taxon>
        <taxon>Alveolata</taxon>
        <taxon>Ciliophora</taxon>
        <taxon>Intramacronucleata</taxon>
        <taxon>Spirotrichea</taxon>
        <taxon>Stichotrichia</taxon>
        <taxon>Sporadotrichida</taxon>
        <taxon>Oxytrichidae</taxon>
        <taxon>Stylonychinae</taxon>
        <taxon>Stylonychia</taxon>
    </lineage>
</organism>
<evidence type="ECO:0000256" key="1">
    <source>
        <dbReference type="SAM" id="MobiDB-lite"/>
    </source>
</evidence>
<dbReference type="EMBL" id="CCKQ01000804">
    <property type="protein sequence ID" value="CDW71903.1"/>
    <property type="molecule type" value="Genomic_DNA"/>
</dbReference>
<dbReference type="AlphaFoldDB" id="A0A077ZPT1"/>
<protein>
    <submittedName>
        <fullName evidence="2">Uncharacterized protein</fullName>
    </submittedName>
</protein>
<keyword evidence="3" id="KW-1185">Reference proteome</keyword>
<dbReference type="InParanoid" id="A0A077ZPT1"/>
<dbReference type="Proteomes" id="UP000039865">
    <property type="component" value="Unassembled WGS sequence"/>
</dbReference>